<sequence length="513" mass="53981">MPVPELAGAHSQIEAAILGREPADMQTRVRIGGTGCVADGALDIASWGTDGTFDKTIPELRRRLYGEFDTLDPEILTDLVRAHVYIGFGAEARALLELLPDRRDPVLYALAGIVDGATDRAGVFAGQTGCEGAAALWALAGAPELPEEAEVDDRSVRRAFEALPATLRPVLGPTLATRLAEAGHSDAARNLLSRLARSGGASDAEMRFSQAQIDRLEGAVQEAHSVLEDLSHGAGAHAPDAVAATIALASENGAPVNARMTDLSAAYSTELRATEKGPELWLAHLRALAANDRFEDAFEAFRNGDDMPEEHRRAAASELLTALSVQGSDTGFLQEAVPRRAEYATLVQADVALTVARRLLGLGLADDAMAWASLPVLDRESRERRLLLSEIHLARSDPQQAEIALIGLQGDDALALRAQARAMMGDYSYAQTAFGALGEDGAARSAAWLAGDWAALGEGEDALAAAAELVGSALPDGAGPQPSLAVVEALATSGAETRDTLRALLDQTRLAEE</sequence>
<dbReference type="EMBL" id="AATQ01000002">
    <property type="protein sequence ID" value="EAU48199.1"/>
    <property type="molecule type" value="Genomic_DNA"/>
</dbReference>
<proteinExistence type="predicted"/>
<organism evidence="1 2">
    <name type="scientific">Salipiger bermudensis (strain DSM 26914 / JCM 13377 / KCTC 12554 / HTCC2601)</name>
    <name type="common">Pelagibaca bermudensis</name>
    <dbReference type="NCBI Taxonomy" id="314265"/>
    <lineage>
        <taxon>Bacteria</taxon>
        <taxon>Pseudomonadati</taxon>
        <taxon>Pseudomonadota</taxon>
        <taxon>Alphaproteobacteria</taxon>
        <taxon>Rhodobacterales</taxon>
        <taxon>Roseobacteraceae</taxon>
        <taxon>Salipiger</taxon>
    </lineage>
</organism>
<gene>
    <name evidence="1" type="ORF">R2601_14575</name>
</gene>
<dbReference type="Proteomes" id="UP000006230">
    <property type="component" value="Unassembled WGS sequence"/>
</dbReference>
<comment type="caution">
    <text evidence="1">The sequence shown here is derived from an EMBL/GenBank/DDBJ whole genome shotgun (WGS) entry which is preliminary data.</text>
</comment>
<protein>
    <submittedName>
        <fullName evidence="1">Uncharacterized protein</fullName>
    </submittedName>
</protein>
<dbReference type="AlphaFoldDB" id="Q0FVC7"/>
<dbReference type="HOGENOM" id="CLU_022071_0_0_5"/>
<dbReference type="STRING" id="314265.R2601_14575"/>
<keyword evidence="2" id="KW-1185">Reference proteome</keyword>
<name>Q0FVC7_SALBH</name>
<accession>Q0FVC7</accession>
<reference evidence="1 2" key="1">
    <citation type="journal article" date="2010" name="J. Bacteriol.">
        <title>Genome sequences of Pelagibaca bermudensis HTCC2601T and Maritimibacter alkaliphilus HTCC2654T, the type strains of two marine Roseobacter genera.</title>
        <authorList>
            <person name="Thrash J.C."/>
            <person name="Cho J.C."/>
            <person name="Ferriera S."/>
            <person name="Johnson J."/>
            <person name="Vergin K.L."/>
            <person name="Giovannoni S.J."/>
        </authorList>
    </citation>
    <scope>NUCLEOTIDE SEQUENCE [LARGE SCALE GENOMIC DNA]</scope>
    <source>
        <strain evidence="2">DSM 26914 / JCM 13377 / KCTC 12554 / HTCC2601</strain>
    </source>
</reference>
<evidence type="ECO:0000313" key="2">
    <source>
        <dbReference type="Proteomes" id="UP000006230"/>
    </source>
</evidence>
<evidence type="ECO:0000313" key="1">
    <source>
        <dbReference type="EMBL" id="EAU48199.1"/>
    </source>
</evidence>
<dbReference type="eggNOG" id="COG3118">
    <property type="taxonomic scope" value="Bacteria"/>
</dbReference>